<feature type="domain" description="Uroporphyrinogen decarboxylase (URO-D)" evidence="1">
    <location>
        <begin position="33"/>
        <end position="341"/>
    </location>
</feature>
<reference evidence="2 3" key="1">
    <citation type="submission" date="2020-02" db="EMBL/GenBank/DDBJ databases">
        <title>Sequencing the genomes of 1000 actinobacteria strains.</title>
        <authorList>
            <person name="Klenk H.-P."/>
        </authorList>
    </citation>
    <scope>NUCLEOTIDE SEQUENCE [LARGE SCALE GENOMIC DNA]</scope>
    <source>
        <strain evidence="2 3">DSM 19609</strain>
    </source>
</reference>
<dbReference type="Gene3D" id="3.20.20.210">
    <property type="match status" value="1"/>
</dbReference>
<protein>
    <submittedName>
        <fullName evidence="2">Uroporphyrinogen decarboxylase</fullName>
        <ecNumber evidence="2">4.1.1.37</ecNumber>
    </submittedName>
</protein>
<dbReference type="Pfam" id="PF01208">
    <property type="entry name" value="URO-D"/>
    <property type="match status" value="1"/>
</dbReference>
<evidence type="ECO:0000313" key="2">
    <source>
        <dbReference type="EMBL" id="NIH57898.1"/>
    </source>
</evidence>
<sequence>MPDRTQLFADVLAGSSDRPFATSAWQHFVGEEYDPERFATATVDFVRSWDWDWVKINPRAVYYSEAWGSVFDPDDYSGVIPRLVSPAISGVADLARIRPLDATSAPALAEHIASSRLIREQLPDRPLLQTVFSPLSVLLQLAGLPLYPGDVVYGSSAAFTHDDLIRQDPDGVHAALQAIAQTLAGYVSELIKPVASGGAGLDGIFYAVTGTASSGHFDAESFATFSRPYDLIVLDAAKDANVVFHTCREDSHPEWFTDYPIDALHWDQFLPGNPSLDEDFGVTPVGGVSYDLFAVGGDRAEVANQLERTLTSRPRRPFLLAPSCTVPTPADPDSLRALRDAR</sequence>
<keyword evidence="3" id="KW-1185">Reference proteome</keyword>
<dbReference type="GO" id="GO:0004853">
    <property type="term" value="F:uroporphyrinogen decarboxylase activity"/>
    <property type="evidence" value="ECO:0007669"/>
    <property type="project" value="UniProtKB-EC"/>
</dbReference>
<dbReference type="Proteomes" id="UP000749311">
    <property type="component" value="Unassembled WGS sequence"/>
</dbReference>
<dbReference type="InterPro" id="IPR038071">
    <property type="entry name" value="UROD/MetE-like_sf"/>
</dbReference>
<name>A0ABX0SHM3_9ACTN</name>
<comment type="caution">
    <text evidence="2">The sequence shown here is derived from an EMBL/GenBank/DDBJ whole genome shotgun (WGS) entry which is preliminary data.</text>
</comment>
<evidence type="ECO:0000259" key="1">
    <source>
        <dbReference type="Pfam" id="PF01208"/>
    </source>
</evidence>
<dbReference type="InterPro" id="IPR000257">
    <property type="entry name" value="Uroporphyrinogen_deCOase"/>
</dbReference>
<evidence type="ECO:0000313" key="3">
    <source>
        <dbReference type="Proteomes" id="UP000749311"/>
    </source>
</evidence>
<organism evidence="2 3">
    <name type="scientific">Brooklawnia cerclae</name>
    <dbReference type="NCBI Taxonomy" id="349934"/>
    <lineage>
        <taxon>Bacteria</taxon>
        <taxon>Bacillati</taxon>
        <taxon>Actinomycetota</taxon>
        <taxon>Actinomycetes</taxon>
        <taxon>Propionibacteriales</taxon>
        <taxon>Propionibacteriaceae</taxon>
        <taxon>Brooklawnia</taxon>
    </lineage>
</organism>
<dbReference type="SUPFAM" id="SSF51726">
    <property type="entry name" value="UROD/MetE-like"/>
    <property type="match status" value="1"/>
</dbReference>
<accession>A0ABX0SHM3</accession>
<gene>
    <name evidence="2" type="ORF">FB473_002543</name>
</gene>
<dbReference type="RefSeq" id="WP_208390558.1">
    <property type="nucleotide sequence ID" value="NZ_BAAAOO010000007.1"/>
</dbReference>
<proteinExistence type="predicted"/>
<dbReference type="EC" id="4.1.1.37" evidence="2"/>
<dbReference type="EMBL" id="JAAMOZ010000001">
    <property type="protein sequence ID" value="NIH57898.1"/>
    <property type="molecule type" value="Genomic_DNA"/>
</dbReference>
<keyword evidence="2" id="KW-0456">Lyase</keyword>